<dbReference type="PANTHER" id="PTHR46621">
    <property type="entry name" value="SNRNA-ACTIVATING PROTEIN COMPLEX SUBUNIT 4"/>
    <property type="match status" value="1"/>
</dbReference>
<dbReference type="SMART" id="SM00717">
    <property type="entry name" value="SANT"/>
    <property type="match status" value="2"/>
</dbReference>
<dbReference type="CDD" id="cd00167">
    <property type="entry name" value="SANT"/>
    <property type="match status" value="2"/>
</dbReference>
<dbReference type="InterPro" id="IPR017930">
    <property type="entry name" value="Myb_dom"/>
</dbReference>
<keyword evidence="1" id="KW-0805">Transcription regulation</keyword>
<evidence type="ECO:0000313" key="7">
    <source>
        <dbReference type="EMBL" id="KAK8865352.1"/>
    </source>
</evidence>
<organism evidence="7 8">
    <name type="scientific">Tritrichomonas musculus</name>
    <dbReference type="NCBI Taxonomy" id="1915356"/>
    <lineage>
        <taxon>Eukaryota</taxon>
        <taxon>Metamonada</taxon>
        <taxon>Parabasalia</taxon>
        <taxon>Tritrichomonadida</taxon>
        <taxon>Tritrichomonadidae</taxon>
        <taxon>Tritrichomonas</taxon>
    </lineage>
</organism>
<evidence type="ECO:0000259" key="5">
    <source>
        <dbReference type="PROSITE" id="PS50090"/>
    </source>
</evidence>
<evidence type="ECO:0000256" key="2">
    <source>
        <dbReference type="ARBA" id="ARBA00023125"/>
    </source>
</evidence>
<evidence type="ECO:0008006" key="9">
    <source>
        <dbReference type="Google" id="ProtNLM"/>
    </source>
</evidence>
<dbReference type="SUPFAM" id="SSF46689">
    <property type="entry name" value="Homeodomain-like"/>
    <property type="match status" value="1"/>
</dbReference>
<evidence type="ECO:0000256" key="1">
    <source>
        <dbReference type="ARBA" id="ARBA00023015"/>
    </source>
</evidence>
<dbReference type="InterPro" id="IPR051575">
    <property type="entry name" value="Myb-like_DNA-bd"/>
</dbReference>
<evidence type="ECO:0000256" key="4">
    <source>
        <dbReference type="ARBA" id="ARBA00023242"/>
    </source>
</evidence>
<feature type="domain" description="Myb-like" evidence="5">
    <location>
        <begin position="15"/>
        <end position="66"/>
    </location>
</feature>
<proteinExistence type="predicted"/>
<dbReference type="PROSITE" id="PS50090">
    <property type="entry name" value="MYB_LIKE"/>
    <property type="match status" value="2"/>
</dbReference>
<keyword evidence="4" id="KW-0539">Nucleus</keyword>
<dbReference type="Gene3D" id="1.10.10.60">
    <property type="entry name" value="Homeodomain-like"/>
    <property type="match status" value="2"/>
</dbReference>
<keyword evidence="8" id="KW-1185">Reference proteome</keyword>
<keyword evidence="3" id="KW-0804">Transcription</keyword>
<comment type="caution">
    <text evidence="7">The sequence shown here is derived from an EMBL/GenBank/DDBJ whole genome shotgun (WGS) entry which is preliminary data.</text>
</comment>
<keyword evidence="2" id="KW-0238">DNA-binding</keyword>
<evidence type="ECO:0000259" key="6">
    <source>
        <dbReference type="PROSITE" id="PS51294"/>
    </source>
</evidence>
<dbReference type="InterPro" id="IPR009057">
    <property type="entry name" value="Homeodomain-like_sf"/>
</dbReference>
<reference evidence="7 8" key="1">
    <citation type="submission" date="2024-04" db="EMBL/GenBank/DDBJ databases">
        <title>Tritrichomonas musculus Genome.</title>
        <authorList>
            <person name="Alves-Ferreira E."/>
            <person name="Grigg M."/>
            <person name="Lorenzi H."/>
            <person name="Galac M."/>
        </authorList>
    </citation>
    <scope>NUCLEOTIDE SEQUENCE [LARGE SCALE GENOMIC DNA]</scope>
    <source>
        <strain evidence="7 8">EAF2021</strain>
    </source>
</reference>
<protein>
    <recommendedName>
        <fullName evidence="9">Myb-like DNA-binding domain containing protein</fullName>
    </recommendedName>
</protein>
<accession>A0ABR2INC1</accession>
<feature type="domain" description="Myb-like" evidence="5">
    <location>
        <begin position="67"/>
        <end position="117"/>
    </location>
</feature>
<dbReference type="PANTHER" id="PTHR46621:SF1">
    <property type="entry name" value="SNRNA-ACTIVATING PROTEIN COMPLEX SUBUNIT 4"/>
    <property type="match status" value="1"/>
</dbReference>
<dbReference type="PROSITE" id="PS51294">
    <property type="entry name" value="HTH_MYB"/>
    <property type="match status" value="2"/>
</dbReference>
<evidence type="ECO:0000313" key="8">
    <source>
        <dbReference type="Proteomes" id="UP001470230"/>
    </source>
</evidence>
<dbReference type="InterPro" id="IPR001005">
    <property type="entry name" value="SANT/Myb"/>
</dbReference>
<evidence type="ECO:0000256" key="3">
    <source>
        <dbReference type="ARBA" id="ARBA00023163"/>
    </source>
</evidence>
<gene>
    <name evidence="7" type="ORF">M9Y10_010893</name>
</gene>
<dbReference type="EMBL" id="JAPFFF010000016">
    <property type="protein sequence ID" value="KAK8865352.1"/>
    <property type="molecule type" value="Genomic_DNA"/>
</dbReference>
<sequence>MRSQGRKTLKKRESKLKTTKCKFTTEDDIKLKNLVKQYGTKSWTLISSKFKNRNTRQCRDRWNNYLNPSNDNSKWTNEEDIQLINLFFMIGKQWSKLSCFFPKRTPVNIRNRCRMILKNMKQNYSVIEQNQQRESSFNDQMLDSYEPINVATKYQIENMINSDTVDQFSESLNDENGPEIEQKVDFLNDQDTKQSKKLLPPCINLPFHPFSLIKQTKNE</sequence>
<dbReference type="Proteomes" id="UP001470230">
    <property type="component" value="Unassembled WGS sequence"/>
</dbReference>
<feature type="domain" description="HTH myb-type" evidence="6">
    <location>
        <begin position="20"/>
        <end position="70"/>
    </location>
</feature>
<feature type="domain" description="HTH myb-type" evidence="6">
    <location>
        <begin position="74"/>
        <end position="121"/>
    </location>
</feature>
<name>A0ABR2INC1_9EUKA</name>
<dbReference type="Pfam" id="PF13921">
    <property type="entry name" value="Myb_DNA-bind_6"/>
    <property type="match status" value="1"/>
</dbReference>